<reference evidence="9 10" key="1">
    <citation type="journal article" date="2019" name="Emerg. Microbes Infect.">
        <title>Comprehensive subspecies identification of 175 nontuberculous mycobacteria species based on 7547 genomic profiles.</title>
        <authorList>
            <person name="Matsumoto Y."/>
            <person name="Kinjo T."/>
            <person name="Motooka D."/>
            <person name="Nabeya D."/>
            <person name="Jung N."/>
            <person name="Uechi K."/>
            <person name="Horii T."/>
            <person name="Iida T."/>
            <person name="Fujita J."/>
            <person name="Nakamura S."/>
        </authorList>
    </citation>
    <scope>NUCLEOTIDE SEQUENCE [LARGE SCALE GENOMIC DNA]</scope>
    <source>
        <strain evidence="9 10">JCM 13323</strain>
    </source>
</reference>
<keyword evidence="10" id="KW-1185">Reference proteome</keyword>
<dbReference type="PROSITE" id="PS00146">
    <property type="entry name" value="BETA_LACTAMASE_A"/>
    <property type="match status" value="1"/>
</dbReference>
<dbReference type="SUPFAM" id="SSF56601">
    <property type="entry name" value="beta-lactamase/transpeptidase-like"/>
    <property type="match status" value="1"/>
</dbReference>
<accession>A0A7I7M596</accession>
<keyword evidence="5 6" id="KW-0046">Antibiotic resistance</keyword>
<organism evidence="9 10">
    <name type="scientific">Mycolicibacterium psychrotolerans</name>
    <dbReference type="NCBI Taxonomy" id="216929"/>
    <lineage>
        <taxon>Bacteria</taxon>
        <taxon>Bacillati</taxon>
        <taxon>Actinomycetota</taxon>
        <taxon>Actinomycetes</taxon>
        <taxon>Mycobacteriales</taxon>
        <taxon>Mycobacteriaceae</taxon>
        <taxon>Mycolicibacterium</taxon>
    </lineage>
</organism>
<evidence type="ECO:0000313" key="10">
    <source>
        <dbReference type="Proteomes" id="UP000466514"/>
    </source>
</evidence>
<dbReference type="GO" id="GO:0046677">
    <property type="term" value="P:response to antibiotic"/>
    <property type="evidence" value="ECO:0007669"/>
    <property type="project" value="UniProtKB-UniRule"/>
</dbReference>
<dbReference type="KEGG" id="mpsc:MPSYJ_08190"/>
<dbReference type="Pfam" id="PF13354">
    <property type="entry name" value="Beta-lactamase2"/>
    <property type="match status" value="1"/>
</dbReference>
<evidence type="ECO:0000256" key="6">
    <source>
        <dbReference type="RuleBase" id="RU361140"/>
    </source>
</evidence>
<dbReference type="InterPro" id="IPR023650">
    <property type="entry name" value="Beta-lactam_class-A_AS"/>
</dbReference>
<gene>
    <name evidence="9" type="ORF">MPSYJ_08190</name>
</gene>
<dbReference type="GO" id="GO:0030655">
    <property type="term" value="P:beta-lactam antibiotic catabolic process"/>
    <property type="evidence" value="ECO:0007669"/>
    <property type="project" value="InterPro"/>
</dbReference>
<dbReference type="PANTHER" id="PTHR35333:SF3">
    <property type="entry name" value="BETA-LACTAMASE-TYPE TRANSPEPTIDASE FOLD CONTAINING PROTEIN"/>
    <property type="match status" value="1"/>
</dbReference>
<evidence type="ECO:0000259" key="8">
    <source>
        <dbReference type="Pfam" id="PF13354"/>
    </source>
</evidence>
<feature type="chain" id="PRO_5029636905" description="Beta-lactamase" evidence="7">
    <location>
        <begin position="30"/>
        <end position="299"/>
    </location>
</feature>
<dbReference type="PRINTS" id="PR00118">
    <property type="entry name" value="BLACTAMASEA"/>
</dbReference>
<dbReference type="InterPro" id="IPR000871">
    <property type="entry name" value="Beta-lactam_class-A"/>
</dbReference>
<feature type="signal peptide" evidence="7">
    <location>
        <begin position="1"/>
        <end position="29"/>
    </location>
</feature>
<comment type="similarity">
    <text evidence="1 6">Belongs to the class-A beta-lactamase family.</text>
</comment>
<comment type="catalytic activity">
    <reaction evidence="6">
        <text>a beta-lactam + H2O = a substituted beta-amino acid</text>
        <dbReference type="Rhea" id="RHEA:20401"/>
        <dbReference type="ChEBI" id="CHEBI:15377"/>
        <dbReference type="ChEBI" id="CHEBI:35627"/>
        <dbReference type="ChEBI" id="CHEBI:140347"/>
        <dbReference type="EC" id="3.5.2.6"/>
    </reaction>
</comment>
<protein>
    <recommendedName>
        <fullName evidence="3 6">Beta-lactamase</fullName>
        <ecNumber evidence="2 6">3.5.2.6</ecNumber>
    </recommendedName>
</protein>
<dbReference type="RefSeq" id="WP_163720518.1">
    <property type="nucleotide sequence ID" value="NZ_AP022574.1"/>
</dbReference>
<proteinExistence type="inferred from homology"/>
<evidence type="ECO:0000256" key="5">
    <source>
        <dbReference type="ARBA" id="ARBA00023251"/>
    </source>
</evidence>
<dbReference type="GO" id="GO:0008800">
    <property type="term" value="F:beta-lactamase activity"/>
    <property type="evidence" value="ECO:0007669"/>
    <property type="project" value="UniProtKB-UniRule"/>
</dbReference>
<evidence type="ECO:0000313" key="9">
    <source>
        <dbReference type="EMBL" id="BBX67358.1"/>
    </source>
</evidence>
<evidence type="ECO:0000256" key="2">
    <source>
        <dbReference type="ARBA" id="ARBA00012865"/>
    </source>
</evidence>
<dbReference type="NCBIfam" id="NF033103">
    <property type="entry name" value="bla_class_A"/>
    <property type="match status" value="1"/>
</dbReference>
<evidence type="ECO:0000256" key="1">
    <source>
        <dbReference type="ARBA" id="ARBA00009009"/>
    </source>
</evidence>
<dbReference type="Gene3D" id="3.40.710.10">
    <property type="entry name" value="DD-peptidase/beta-lactamase superfamily"/>
    <property type="match status" value="1"/>
</dbReference>
<dbReference type="InterPro" id="IPR045155">
    <property type="entry name" value="Beta-lactam_cat"/>
</dbReference>
<name>A0A7I7M596_9MYCO</name>
<feature type="domain" description="Beta-lactamase class A catalytic" evidence="8">
    <location>
        <begin position="52"/>
        <end position="269"/>
    </location>
</feature>
<evidence type="ECO:0000256" key="7">
    <source>
        <dbReference type="SAM" id="SignalP"/>
    </source>
</evidence>
<dbReference type="EC" id="3.5.2.6" evidence="2 6"/>
<sequence length="299" mass="31670">MNSHLTRRQALGGLLAVGLLASVPRTALATPSPNTGTLDLKGIEHRHRARIGAYAVDLGAAATVEHRADERFAMCSTFKAYAAGRVLQLVDQSRLDLRTPIPVNAADIVANSPVTEQRVGATMALAEVCEAALTRSDNAAGNLLLRTIGGPGGVTAFARTLGDEQTRLDRWETELNSAIPGDVRDTTTPRGLCWGYRQLLTGTALSPSARATLDGWMRANVTSGPRFRAAVPAGWTTADKTGAGDYGSTNDAGLILGPARQRVTAVVLTRSIDDQKDTPPLNAAISDTVRLILDSFGYR</sequence>
<keyword evidence="7" id="KW-0732">Signal</keyword>
<evidence type="ECO:0000256" key="3">
    <source>
        <dbReference type="ARBA" id="ARBA00018879"/>
    </source>
</evidence>
<dbReference type="InterPro" id="IPR012338">
    <property type="entry name" value="Beta-lactam/transpept-like"/>
</dbReference>
<dbReference type="InterPro" id="IPR006311">
    <property type="entry name" value="TAT_signal"/>
</dbReference>
<dbReference type="Proteomes" id="UP000466514">
    <property type="component" value="Chromosome"/>
</dbReference>
<keyword evidence="4 6" id="KW-0378">Hydrolase</keyword>
<dbReference type="PROSITE" id="PS51318">
    <property type="entry name" value="TAT"/>
    <property type="match status" value="1"/>
</dbReference>
<dbReference type="PANTHER" id="PTHR35333">
    <property type="entry name" value="BETA-LACTAMASE"/>
    <property type="match status" value="1"/>
</dbReference>
<evidence type="ECO:0000256" key="4">
    <source>
        <dbReference type="ARBA" id="ARBA00022801"/>
    </source>
</evidence>
<dbReference type="AlphaFoldDB" id="A0A7I7M596"/>
<dbReference type="EMBL" id="AP022574">
    <property type="protein sequence ID" value="BBX67358.1"/>
    <property type="molecule type" value="Genomic_DNA"/>
</dbReference>